<keyword evidence="4" id="KW-0378">Hydrolase</keyword>
<dbReference type="Pfam" id="PF07687">
    <property type="entry name" value="M20_dimer"/>
    <property type="match status" value="1"/>
</dbReference>
<dbReference type="InterPro" id="IPR047177">
    <property type="entry name" value="Pept_M20A"/>
</dbReference>
<sequence>MAKRVLLLVFAVLLLLVAAVGVNTWRQGSRQVDVAPAPPLAIDNAAVADKLATLIRFQTVSSDQDPALNTAEFRKLHAALEQRFPLVHARLKREFVGGLSLLYTWQGSDPAAKPIALMAHHDVAPIAAGTEGQWEEPPFAGVVKGGYVWGRGAWDDKGNLVAQLEAVEMLLASGFQPRQTVYIVSGADEEVAGLRGAAPIAKLLQERGVRLDFVIDEGLVLTEGVVAGVAAPAALIGVAEKGYVTVQLKAVAQPGHASMPPPPGTTAIAQIGAALQRLDEQQFPPRLKGVARDLFATLAPEMQGFQRVALANLWLFGPLVEKQLAKAPSTNAMLRTTTALTIVNAGNKHNVIPGQAEAIIDFRILPGDSVSSVLQHVRDKAGAGIEVNPVGGSKEPTPVSSTEAASYRVMERTLRSVFPGTIVAPALYVAGSDSQHFVPIADSIYRFSPVRARPSDLPRLHGTNERISVANLGELVRFYHQLLRNLNAPAP</sequence>
<accession>A0A923MUT6</accession>
<proteinExistence type="inferred from homology"/>
<comment type="similarity">
    <text evidence="1">Belongs to the peptidase M20A family.</text>
</comment>
<evidence type="ECO:0000256" key="1">
    <source>
        <dbReference type="ARBA" id="ARBA00006247"/>
    </source>
</evidence>
<organism evidence="7 8">
    <name type="scientific">Ramlibacter cellulosilyticus</name>
    <dbReference type="NCBI Taxonomy" id="2764187"/>
    <lineage>
        <taxon>Bacteria</taxon>
        <taxon>Pseudomonadati</taxon>
        <taxon>Pseudomonadota</taxon>
        <taxon>Betaproteobacteria</taxon>
        <taxon>Burkholderiales</taxon>
        <taxon>Comamonadaceae</taxon>
        <taxon>Ramlibacter</taxon>
    </lineage>
</organism>
<keyword evidence="3" id="KW-0479">Metal-binding</keyword>
<evidence type="ECO:0000313" key="8">
    <source>
        <dbReference type="Proteomes" id="UP000608513"/>
    </source>
</evidence>
<evidence type="ECO:0000259" key="6">
    <source>
        <dbReference type="Pfam" id="PF07687"/>
    </source>
</evidence>
<dbReference type="RefSeq" id="WP_187079004.1">
    <property type="nucleotide sequence ID" value="NZ_JACORT010000016.1"/>
</dbReference>
<keyword evidence="2" id="KW-0645">Protease</keyword>
<dbReference type="EMBL" id="JACORT010000016">
    <property type="protein sequence ID" value="MBC5786257.1"/>
    <property type="molecule type" value="Genomic_DNA"/>
</dbReference>
<dbReference type="GO" id="GO:0008233">
    <property type="term" value="F:peptidase activity"/>
    <property type="evidence" value="ECO:0007669"/>
    <property type="project" value="UniProtKB-KW"/>
</dbReference>
<dbReference type="FunFam" id="3.40.630.10:FF:000027">
    <property type="entry name" value="N-fatty-acyl-amino acid synthase/hydrolase PM20D1"/>
    <property type="match status" value="1"/>
</dbReference>
<dbReference type="SUPFAM" id="SSF55031">
    <property type="entry name" value="Bacterial exopeptidase dimerisation domain"/>
    <property type="match status" value="1"/>
</dbReference>
<dbReference type="Gene3D" id="3.40.630.10">
    <property type="entry name" value="Zn peptidases"/>
    <property type="match status" value="1"/>
</dbReference>
<dbReference type="GO" id="GO:0006508">
    <property type="term" value="P:proteolysis"/>
    <property type="evidence" value="ECO:0007669"/>
    <property type="project" value="UniProtKB-KW"/>
</dbReference>
<dbReference type="Pfam" id="PF01546">
    <property type="entry name" value="Peptidase_M20"/>
    <property type="match status" value="1"/>
</dbReference>
<dbReference type="PANTHER" id="PTHR45962:SF1">
    <property type="entry name" value="N-FATTY-ACYL-AMINO ACID SYNTHASE_HYDROLASE PM20D1"/>
    <property type="match status" value="1"/>
</dbReference>
<dbReference type="InterPro" id="IPR011650">
    <property type="entry name" value="Peptidase_M20_dimer"/>
</dbReference>
<dbReference type="PANTHER" id="PTHR45962">
    <property type="entry name" value="N-FATTY-ACYL-AMINO ACID SYNTHASE/HYDROLASE PM20D1"/>
    <property type="match status" value="1"/>
</dbReference>
<reference evidence="7" key="1">
    <citation type="submission" date="2020-08" db="EMBL/GenBank/DDBJ databases">
        <title>Ramlibacter sp. USB13 16S ribosomal RNA gene genome sequencing and assembly.</title>
        <authorList>
            <person name="Kang M."/>
        </authorList>
    </citation>
    <scope>NUCLEOTIDE SEQUENCE</scope>
    <source>
        <strain evidence="7">USB13</strain>
    </source>
</reference>
<dbReference type="NCBIfam" id="NF006113">
    <property type="entry name" value="PRK08262.1-4"/>
    <property type="match status" value="1"/>
</dbReference>
<dbReference type="Gene3D" id="1.10.150.900">
    <property type="match status" value="1"/>
</dbReference>
<evidence type="ECO:0000256" key="3">
    <source>
        <dbReference type="ARBA" id="ARBA00022723"/>
    </source>
</evidence>
<dbReference type="InterPro" id="IPR002933">
    <property type="entry name" value="Peptidase_M20"/>
</dbReference>
<dbReference type="Gene3D" id="3.30.70.360">
    <property type="match status" value="1"/>
</dbReference>
<evidence type="ECO:0000256" key="2">
    <source>
        <dbReference type="ARBA" id="ARBA00022670"/>
    </source>
</evidence>
<keyword evidence="5" id="KW-0862">Zinc</keyword>
<dbReference type="PROSITE" id="PS00758">
    <property type="entry name" value="ARGE_DAPE_CPG2_1"/>
    <property type="match status" value="1"/>
</dbReference>
<dbReference type="InterPro" id="IPR001261">
    <property type="entry name" value="ArgE/DapE_CS"/>
</dbReference>
<evidence type="ECO:0000256" key="5">
    <source>
        <dbReference type="ARBA" id="ARBA00022833"/>
    </source>
</evidence>
<name>A0A923MUT6_9BURK</name>
<feature type="domain" description="Peptidase M20 dimerisation" evidence="6">
    <location>
        <begin position="238"/>
        <end position="381"/>
    </location>
</feature>
<evidence type="ECO:0000256" key="4">
    <source>
        <dbReference type="ARBA" id="ARBA00022801"/>
    </source>
</evidence>
<dbReference type="GO" id="GO:0046872">
    <property type="term" value="F:metal ion binding"/>
    <property type="evidence" value="ECO:0007669"/>
    <property type="project" value="UniProtKB-KW"/>
</dbReference>
<gene>
    <name evidence="7" type="ORF">H8N03_25190</name>
</gene>
<evidence type="ECO:0000313" key="7">
    <source>
        <dbReference type="EMBL" id="MBC5786257.1"/>
    </source>
</evidence>
<dbReference type="InterPro" id="IPR036264">
    <property type="entry name" value="Bact_exopeptidase_dim_dom"/>
</dbReference>
<dbReference type="SUPFAM" id="SSF53187">
    <property type="entry name" value="Zn-dependent exopeptidases"/>
    <property type="match status" value="1"/>
</dbReference>
<dbReference type="Proteomes" id="UP000608513">
    <property type="component" value="Unassembled WGS sequence"/>
</dbReference>
<keyword evidence="8" id="KW-1185">Reference proteome</keyword>
<dbReference type="AlphaFoldDB" id="A0A923MUT6"/>
<protein>
    <submittedName>
        <fullName evidence="7">M20 family peptidase</fullName>
    </submittedName>
</protein>
<comment type="caution">
    <text evidence="7">The sequence shown here is derived from an EMBL/GenBank/DDBJ whole genome shotgun (WGS) entry which is preliminary data.</text>
</comment>